<dbReference type="AlphaFoldDB" id="M2A7G7"/>
<sequence length="56" mass="5873">MRLTGQRPVSSKPGATPLVLGPTSNGLANGQDQPGRLACDVRRHNCLSEHPGVLIV</sequence>
<gene>
    <name evidence="2" type="ORF">RE6C_01809</name>
</gene>
<evidence type="ECO:0000313" key="2">
    <source>
        <dbReference type="EMBL" id="EMB17271.1"/>
    </source>
</evidence>
<accession>M2A7G7</accession>
<feature type="region of interest" description="Disordered" evidence="1">
    <location>
        <begin position="1"/>
        <end position="32"/>
    </location>
</feature>
<organism evidence="2 3">
    <name type="scientific">Rhodopirellula europaea 6C</name>
    <dbReference type="NCBI Taxonomy" id="1263867"/>
    <lineage>
        <taxon>Bacteria</taxon>
        <taxon>Pseudomonadati</taxon>
        <taxon>Planctomycetota</taxon>
        <taxon>Planctomycetia</taxon>
        <taxon>Pirellulales</taxon>
        <taxon>Pirellulaceae</taxon>
        <taxon>Rhodopirellula</taxon>
    </lineage>
</organism>
<dbReference type="EMBL" id="ANMO01000097">
    <property type="protein sequence ID" value="EMB17271.1"/>
    <property type="molecule type" value="Genomic_DNA"/>
</dbReference>
<dbReference type="Proteomes" id="UP000011529">
    <property type="component" value="Unassembled WGS sequence"/>
</dbReference>
<reference evidence="2" key="2">
    <citation type="journal article" date="2013" name="Mar. Genomics">
        <title>Expression of sulfatases in Rhodopirellula baltica and the diversity of sulfatases in the genus Rhodopirellula.</title>
        <authorList>
            <person name="Wegner C.E."/>
            <person name="Richter-Heitmann T."/>
            <person name="Klindworth A."/>
            <person name="Klockow C."/>
            <person name="Richter M."/>
            <person name="Achstetter T."/>
            <person name="Glockner F.O."/>
            <person name="Harder J."/>
        </authorList>
    </citation>
    <scope>NUCLEOTIDE SEQUENCE [LARGE SCALE GENOMIC DNA]</scope>
    <source>
        <strain evidence="2">6C</strain>
    </source>
</reference>
<evidence type="ECO:0000313" key="3">
    <source>
        <dbReference type="Proteomes" id="UP000011529"/>
    </source>
</evidence>
<comment type="caution">
    <text evidence="2">The sequence shown here is derived from an EMBL/GenBank/DDBJ whole genome shotgun (WGS) entry which is preliminary data.</text>
</comment>
<reference evidence="2" key="1">
    <citation type="submission" date="2012-11" db="EMBL/GenBank/DDBJ databases">
        <title>Permanent draft genomes of Rhodopirellula europaea strain SH398 and 6C.</title>
        <authorList>
            <person name="Richter M."/>
            <person name="Richter-Heitmann T."/>
            <person name="Frank C."/>
            <person name="Harder J."/>
            <person name="Glockner F.O."/>
        </authorList>
    </citation>
    <scope>NUCLEOTIDE SEQUENCE</scope>
    <source>
        <strain evidence="2">6C</strain>
    </source>
</reference>
<feature type="compositionally biased region" description="Polar residues" evidence="1">
    <location>
        <begin position="22"/>
        <end position="32"/>
    </location>
</feature>
<protein>
    <submittedName>
        <fullName evidence="2">Secreted protein</fullName>
    </submittedName>
</protein>
<evidence type="ECO:0000256" key="1">
    <source>
        <dbReference type="SAM" id="MobiDB-lite"/>
    </source>
</evidence>
<name>M2A7G7_9BACT</name>
<keyword evidence="3" id="KW-1185">Reference proteome</keyword>
<proteinExistence type="predicted"/>